<keyword evidence="4" id="KW-1185">Reference proteome</keyword>
<feature type="domain" description="DUF6259" evidence="2">
    <location>
        <begin position="256"/>
        <end position="561"/>
    </location>
</feature>
<keyword evidence="1" id="KW-0732">Signal</keyword>
<evidence type="ECO:0000256" key="1">
    <source>
        <dbReference type="SAM" id="SignalP"/>
    </source>
</evidence>
<name>A0A5J5IG40_9BACT</name>
<dbReference type="AlphaFoldDB" id="A0A5J5IG40"/>
<dbReference type="Pfam" id="PF19773">
    <property type="entry name" value="DUF6259"/>
    <property type="match status" value="1"/>
</dbReference>
<accession>A0A5J5IG40</accession>
<dbReference type="RefSeq" id="WP_150416538.1">
    <property type="nucleotide sequence ID" value="NZ_VYQF01000009.1"/>
</dbReference>
<proteinExistence type="predicted"/>
<comment type="caution">
    <text evidence="3">The sequence shown here is derived from an EMBL/GenBank/DDBJ whole genome shotgun (WGS) entry which is preliminary data.</text>
</comment>
<gene>
    <name evidence="3" type="ORF">FW778_19440</name>
</gene>
<evidence type="ECO:0000259" key="2">
    <source>
        <dbReference type="Pfam" id="PF19773"/>
    </source>
</evidence>
<dbReference type="InterPro" id="IPR013785">
    <property type="entry name" value="Aldolase_TIM"/>
</dbReference>
<dbReference type="EMBL" id="VYQF01000009">
    <property type="protein sequence ID" value="KAA9036071.1"/>
    <property type="molecule type" value="Genomic_DNA"/>
</dbReference>
<dbReference type="InterPro" id="IPR017853">
    <property type="entry name" value="GH"/>
</dbReference>
<dbReference type="Proteomes" id="UP000326903">
    <property type="component" value="Unassembled WGS sequence"/>
</dbReference>
<sequence length="738" mass="84143">MKNIFLALAIFIARPIMAIPTHTTIDPAKGLILQNNYVTYIFEPYGLGLSGMIDRKTGFNHIEKVEGKHLLWEAEFGKGTMRPKIDNNYKDCSNIKLFTKASGDQIAILQWNNIRFWEEDSVVNIEVTIELPKSNGIAKWRIFVRNRSNYWGLWEVACPSVNGFPAGGSYDLALPVEGSGGNFLINWTGSFKTRSPSGFIPMQFMSFNAGSNAVYFSSMDGESWAKDFSVDSKKKTLSLVRYPENMGVTGSELPDQYAVAFGPYQGGWIDAAYRYRAWALQQKWTQKGSISQRPDFPKSAINIGFWIRDTWIWDLPPDVDKNTGNPTTWKRDIGDPHQMDMPFLNAMKRMSVPIAFQWYGWNEHLFDNNYPHFLPALSGFKERVKELVDSGALIVPYINGLSADSKIPDWDKYDPYAIKDEEGGLRQKFYWDGAGRLTPMCPSQVPWRHTISNLIDKMVSQYGINGIYVDEVSDNSHELCFNKDHLHPLGGGHYWADGYRDYYQDILNVAHQNGRDVIVTSEGADEIFFDLVNANLYTAKPSEREIPLQQVVYSGYTLFYGSVCDFKKSNQLFNYAVGQGFIDGRQIGWMDFDLFRRPEYSAKVDFLRQCARLRMVTQKFLTYGRLWKPLTPTNSVPDFEEEFSEGGLHKGKVPSVEARLWQSEDGDLAVFIANYTDHEIPFSYAIDPSQFGLSANNYTLSMITPEKVIRLEKTGNKIKRTESMEPNTVKVIEIAVEK</sequence>
<evidence type="ECO:0000313" key="4">
    <source>
        <dbReference type="Proteomes" id="UP000326903"/>
    </source>
</evidence>
<reference evidence="3 4" key="1">
    <citation type="submission" date="2019-09" db="EMBL/GenBank/DDBJ databases">
        <title>Draft genome sequence of Ginsengibacter sp. BR5-29.</title>
        <authorList>
            <person name="Im W.-T."/>
        </authorList>
    </citation>
    <scope>NUCLEOTIDE SEQUENCE [LARGE SCALE GENOMIC DNA]</scope>
    <source>
        <strain evidence="3 4">BR5-29</strain>
    </source>
</reference>
<dbReference type="Gene3D" id="3.20.20.70">
    <property type="entry name" value="Aldolase class I"/>
    <property type="match status" value="1"/>
</dbReference>
<evidence type="ECO:0000313" key="3">
    <source>
        <dbReference type="EMBL" id="KAA9036071.1"/>
    </source>
</evidence>
<feature type="chain" id="PRO_5023920395" description="DUF6259 domain-containing protein" evidence="1">
    <location>
        <begin position="19"/>
        <end position="738"/>
    </location>
</feature>
<protein>
    <recommendedName>
        <fullName evidence="2">DUF6259 domain-containing protein</fullName>
    </recommendedName>
</protein>
<dbReference type="InterPro" id="IPR046226">
    <property type="entry name" value="DUF6259"/>
</dbReference>
<dbReference type="SUPFAM" id="SSF51445">
    <property type="entry name" value="(Trans)glycosidases"/>
    <property type="match status" value="1"/>
</dbReference>
<organism evidence="3 4">
    <name type="scientific">Ginsengibacter hankyongi</name>
    <dbReference type="NCBI Taxonomy" id="2607284"/>
    <lineage>
        <taxon>Bacteria</taxon>
        <taxon>Pseudomonadati</taxon>
        <taxon>Bacteroidota</taxon>
        <taxon>Chitinophagia</taxon>
        <taxon>Chitinophagales</taxon>
        <taxon>Chitinophagaceae</taxon>
        <taxon>Ginsengibacter</taxon>
    </lineage>
</organism>
<feature type="signal peptide" evidence="1">
    <location>
        <begin position="1"/>
        <end position="18"/>
    </location>
</feature>